<keyword evidence="2" id="KW-1185">Reference proteome</keyword>
<dbReference type="Proteomes" id="UP000179769">
    <property type="component" value="Unassembled WGS sequence"/>
</dbReference>
<name>A0A1S1RDE1_9ACTN</name>
<protein>
    <recommendedName>
        <fullName evidence="3">ANTAR domain-containing protein</fullName>
    </recommendedName>
</protein>
<dbReference type="EMBL" id="MAXA01000015">
    <property type="protein sequence ID" value="OHV44878.1"/>
    <property type="molecule type" value="Genomic_DNA"/>
</dbReference>
<comment type="caution">
    <text evidence="1">The sequence shown here is derived from an EMBL/GenBank/DDBJ whole genome shotgun (WGS) entry which is preliminary data.</text>
</comment>
<evidence type="ECO:0008006" key="3">
    <source>
        <dbReference type="Google" id="ProtNLM"/>
    </source>
</evidence>
<reference evidence="2" key="1">
    <citation type="submission" date="2016-07" db="EMBL/GenBank/DDBJ databases">
        <title>Frankia sp. NRRL B-16219 Genome sequencing.</title>
        <authorList>
            <person name="Ghodhbane-Gtari F."/>
            <person name="Swanson E."/>
            <person name="Gueddou A."/>
            <person name="Louati M."/>
            <person name="Nouioui I."/>
            <person name="Hezbri K."/>
            <person name="Abebe-Akele F."/>
            <person name="Simpson S."/>
            <person name="Morris K."/>
            <person name="Thomas K."/>
            <person name="Gtari M."/>
            <person name="Tisa L.S."/>
        </authorList>
    </citation>
    <scope>NUCLEOTIDE SEQUENCE [LARGE SCALE GENOMIC DNA]</scope>
    <source>
        <strain evidence="2">NRRL B-16219</strain>
    </source>
</reference>
<accession>A0A1S1RDE1</accession>
<organism evidence="1 2">
    <name type="scientific">Parafrankia soli</name>
    <dbReference type="NCBI Taxonomy" id="2599596"/>
    <lineage>
        <taxon>Bacteria</taxon>
        <taxon>Bacillati</taxon>
        <taxon>Actinomycetota</taxon>
        <taxon>Actinomycetes</taxon>
        <taxon>Frankiales</taxon>
        <taxon>Frankiaceae</taxon>
        <taxon>Parafrankia</taxon>
    </lineage>
</organism>
<evidence type="ECO:0000313" key="1">
    <source>
        <dbReference type="EMBL" id="OHV44878.1"/>
    </source>
</evidence>
<gene>
    <name evidence="1" type="ORF">BBK14_30605</name>
</gene>
<dbReference type="AlphaFoldDB" id="A0A1S1RDE1"/>
<sequence>MAEHLRLLQGEDVSGDDLAAGLSKLGRDVVLAVPSCLTVTIALASLGVEIDAWAVDGATAPVRVLASLAVPLSAVVPGAVLVLRAGEPGAFLPLADDLGTRLGPNHPPLAVDQHLTWPAAVSSESFPASLAGLRVVNQAVGVLVDRGLPPETVRRELQRRASDANTDVATASRRLLASLRPDPG</sequence>
<evidence type="ECO:0000313" key="2">
    <source>
        <dbReference type="Proteomes" id="UP000179769"/>
    </source>
</evidence>
<proteinExistence type="predicted"/>